<evidence type="ECO:0000259" key="3">
    <source>
        <dbReference type="Pfam" id="PF13843"/>
    </source>
</evidence>
<accession>A0A6P8VVG6</accession>
<keyword evidence="2" id="KW-0812">Transmembrane</keyword>
<feature type="transmembrane region" description="Helical" evidence="2">
    <location>
        <begin position="176"/>
        <end position="195"/>
    </location>
</feature>
<dbReference type="Proteomes" id="UP000515161">
    <property type="component" value="Unplaced"/>
</dbReference>
<dbReference type="PANTHER" id="PTHR46599">
    <property type="entry name" value="PIGGYBAC TRANSPOSABLE ELEMENT-DERIVED PROTEIN 4"/>
    <property type="match status" value="1"/>
</dbReference>
<sequence length="529" mass="60121">MQLSLKWLLDPHLPLSLSQQCHDHPQPSTSTQPASRNPQPSTQPSPPSHPQPSTPTQPASTKLPPSTQPSPPSHPSTSASTQLGHSTRRVSAPPPQPSSSDSETPKELPYKRKGKTSLKPRKRGRGGSSSSRTTEEELRWHNREEKDRRPEPLRFIPARIPGPTVDSTAAWSPLSIFRLFFSTAVVNIIIANAHALRRLQAGKKYLWKVLTARDFYTFLAIIILTGLVHVHQRSDYWRKKWPYYFSFPSDRMSRQRFEAIMWSLHLSNPEEDEENDRKRNTAEYDRLFKIKPLYTDIIAACKAHFQPYQKISIDERMVASKARISMKQYMKDKPTKWGYKLFVLADSSTAYTWNFFVYTGKSEFTEGKGLCYSSVMDLLPLRLLGGGYTLFVDNFYASPTLFGDLSTKNIGCCGTIRKNRVGFPQTQLNALPKKAERGELRWIRKGKLLFVKWMDTREVSMCSTVHEAFSGQTVQRKVKQAGVWQTKNVPVPDAVVDYNQSIGSVDVSDALIGYYGVLHKTMKCSSYDK</sequence>
<feature type="compositionally biased region" description="Polar residues" evidence="1">
    <location>
        <begin position="17"/>
        <end position="37"/>
    </location>
</feature>
<reference evidence="5" key="1">
    <citation type="submission" date="2025-08" db="UniProtKB">
        <authorList>
            <consortium name="RefSeq"/>
        </authorList>
    </citation>
    <scope>IDENTIFICATION</scope>
</reference>
<dbReference type="AlphaFoldDB" id="A0A6P8VVG6"/>
<feature type="compositionally biased region" description="Pro residues" evidence="1">
    <location>
        <begin position="41"/>
        <end position="55"/>
    </location>
</feature>
<keyword evidence="2" id="KW-1133">Transmembrane helix</keyword>
<evidence type="ECO:0000256" key="2">
    <source>
        <dbReference type="SAM" id="Phobius"/>
    </source>
</evidence>
<protein>
    <submittedName>
        <fullName evidence="5">PiggyBac transposable element-derived protein 4-like</fullName>
    </submittedName>
</protein>
<gene>
    <name evidence="5" type="primary">LOC117557666</name>
</gene>
<feature type="region of interest" description="Disordered" evidence="1">
    <location>
        <begin position="17"/>
        <end position="148"/>
    </location>
</feature>
<feature type="domain" description="PiggyBac transposable element-derived protein" evidence="3">
    <location>
        <begin position="172"/>
        <end position="523"/>
    </location>
</feature>
<keyword evidence="2" id="KW-0472">Membrane</keyword>
<dbReference type="RefSeq" id="XP_034089483.1">
    <property type="nucleotide sequence ID" value="XM_034233592.1"/>
</dbReference>
<proteinExistence type="predicted"/>
<keyword evidence="4" id="KW-1185">Reference proteome</keyword>
<evidence type="ECO:0000313" key="5">
    <source>
        <dbReference type="RefSeq" id="XP_034089483.1"/>
    </source>
</evidence>
<dbReference type="GeneID" id="117557666"/>
<dbReference type="InParanoid" id="A0A6P8VVG6"/>
<evidence type="ECO:0000313" key="4">
    <source>
        <dbReference type="Proteomes" id="UP000515161"/>
    </source>
</evidence>
<feature type="compositionally biased region" description="Basic residues" evidence="1">
    <location>
        <begin position="111"/>
        <end position="125"/>
    </location>
</feature>
<name>A0A6P8VVG6_GYMAC</name>
<evidence type="ECO:0000256" key="1">
    <source>
        <dbReference type="SAM" id="MobiDB-lite"/>
    </source>
</evidence>
<feature type="compositionally biased region" description="Low complexity" evidence="1">
    <location>
        <begin position="56"/>
        <end position="65"/>
    </location>
</feature>
<dbReference type="PANTHER" id="PTHR46599:SF3">
    <property type="entry name" value="PIGGYBAC TRANSPOSABLE ELEMENT-DERIVED PROTEIN 4"/>
    <property type="match status" value="1"/>
</dbReference>
<feature type="transmembrane region" description="Helical" evidence="2">
    <location>
        <begin position="215"/>
        <end position="231"/>
    </location>
</feature>
<dbReference type="OrthoDB" id="118105at2759"/>
<dbReference type="InterPro" id="IPR029526">
    <property type="entry name" value="PGBD"/>
</dbReference>
<feature type="compositionally biased region" description="Basic and acidic residues" evidence="1">
    <location>
        <begin position="133"/>
        <end position="148"/>
    </location>
</feature>
<dbReference type="KEGG" id="gacu:117557666"/>
<dbReference type="Pfam" id="PF13843">
    <property type="entry name" value="DDE_Tnp_1_7"/>
    <property type="match status" value="1"/>
</dbReference>
<organism evidence="4 5">
    <name type="scientific">Gymnodraco acuticeps</name>
    <name type="common">Antarctic dragonfish</name>
    <dbReference type="NCBI Taxonomy" id="8218"/>
    <lineage>
        <taxon>Eukaryota</taxon>
        <taxon>Metazoa</taxon>
        <taxon>Chordata</taxon>
        <taxon>Craniata</taxon>
        <taxon>Vertebrata</taxon>
        <taxon>Euteleostomi</taxon>
        <taxon>Actinopterygii</taxon>
        <taxon>Neopterygii</taxon>
        <taxon>Teleostei</taxon>
        <taxon>Neoteleostei</taxon>
        <taxon>Acanthomorphata</taxon>
        <taxon>Eupercaria</taxon>
        <taxon>Perciformes</taxon>
        <taxon>Notothenioidei</taxon>
        <taxon>Bathydraconidae</taxon>
        <taxon>Gymnodraco</taxon>
    </lineage>
</organism>